<evidence type="ECO:0000256" key="1">
    <source>
        <dbReference type="SAM" id="MobiDB-lite"/>
    </source>
</evidence>
<feature type="chain" id="PRO_5039322671" description="Xaa-Pro dipeptidyl-peptidase-like domain-containing protein" evidence="2">
    <location>
        <begin position="27"/>
        <end position="395"/>
    </location>
</feature>
<proteinExistence type="predicted"/>
<dbReference type="AlphaFoldDB" id="A0A1K1NJX4"/>
<evidence type="ECO:0000313" key="4">
    <source>
        <dbReference type="EMBL" id="SFW34718.1"/>
    </source>
</evidence>
<organism evidence="4 5">
    <name type="scientific">Ruminococcus flavefaciens</name>
    <dbReference type="NCBI Taxonomy" id="1265"/>
    <lineage>
        <taxon>Bacteria</taxon>
        <taxon>Bacillati</taxon>
        <taxon>Bacillota</taxon>
        <taxon>Clostridia</taxon>
        <taxon>Eubacteriales</taxon>
        <taxon>Oscillospiraceae</taxon>
        <taxon>Ruminococcus</taxon>
    </lineage>
</organism>
<dbReference type="InterPro" id="IPR029058">
    <property type="entry name" value="AB_hydrolase_fold"/>
</dbReference>
<sequence>MKQKKIRLATIMICLCTALLTGCGNSQNNSTQNNVDTPKSSQTEADPTEQLITDLTEKGGNAMNYMENLTLTKEWDKTFPKSDKVEHQKVTFHNRYGITLAADMYTPKNSDGKLAAIAVCGPFGAVKEQCSGLYAQTLAERGFLTIAFDPSFTGESGGQPRYMASPDINTEDFQAAVDFLSVQDNVDPDKIGICGICGWGGMAINTAALDTRIKATVTATMYDMSRVNANGYFDEGDNEESRFATKEALNAQRTKDYASGEYVRGGGCLPLPVPEDVPFYVKDYSEYYKGRAYHSRSLNSNDGWNSIGCMSFINQPINTYSNEIRSAVLLIHGEKAHSCYFSRDAYEAMTKDSKYADNKELMIIPDAVHTDLYDGGGKDAIPFDKIEAFYREYLK</sequence>
<feature type="domain" description="Xaa-Pro dipeptidyl-peptidase-like" evidence="3">
    <location>
        <begin position="97"/>
        <end position="257"/>
    </location>
</feature>
<feature type="signal peptide" evidence="2">
    <location>
        <begin position="1"/>
        <end position="26"/>
    </location>
</feature>
<dbReference type="Gene3D" id="1.10.10.800">
    <property type="match status" value="1"/>
</dbReference>
<dbReference type="EMBL" id="FPIP01000004">
    <property type="protein sequence ID" value="SFW34718.1"/>
    <property type="molecule type" value="Genomic_DNA"/>
</dbReference>
<feature type="region of interest" description="Disordered" evidence="1">
    <location>
        <begin position="27"/>
        <end position="47"/>
    </location>
</feature>
<dbReference type="SUPFAM" id="SSF53474">
    <property type="entry name" value="alpha/beta-Hydrolases"/>
    <property type="match status" value="1"/>
</dbReference>
<dbReference type="PANTHER" id="PTHR47751:SF1">
    <property type="entry name" value="SUPERFAMILY HYDROLASE, PUTATIVE (AFU_ORTHOLOGUE AFUA_2G16580)-RELATED"/>
    <property type="match status" value="1"/>
</dbReference>
<evidence type="ECO:0000313" key="5">
    <source>
        <dbReference type="Proteomes" id="UP000183461"/>
    </source>
</evidence>
<dbReference type="PANTHER" id="PTHR47751">
    <property type="entry name" value="SUPERFAMILY HYDROLASE, PUTATIVE (AFU_ORTHOLOGUE AFUA_2G16580)-RELATED"/>
    <property type="match status" value="1"/>
</dbReference>
<dbReference type="Gene3D" id="3.40.50.1820">
    <property type="entry name" value="alpha/beta hydrolase"/>
    <property type="match status" value="1"/>
</dbReference>
<gene>
    <name evidence="4" type="ORF">SAMN02910280_2008</name>
</gene>
<evidence type="ECO:0000259" key="3">
    <source>
        <dbReference type="Pfam" id="PF02129"/>
    </source>
</evidence>
<reference evidence="4 5" key="1">
    <citation type="submission" date="2016-11" db="EMBL/GenBank/DDBJ databases">
        <authorList>
            <person name="Jaros S."/>
            <person name="Januszkiewicz K."/>
            <person name="Wedrychowicz H."/>
        </authorList>
    </citation>
    <scope>NUCLEOTIDE SEQUENCE [LARGE SCALE GENOMIC DNA]</scope>
    <source>
        <strain evidence="4 5">YL228</strain>
    </source>
</reference>
<dbReference type="InterPro" id="IPR051411">
    <property type="entry name" value="Polyketide_trans_af380"/>
</dbReference>
<keyword evidence="2" id="KW-0732">Signal</keyword>
<dbReference type="InterPro" id="IPR000383">
    <property type="entry name" value="Xaa-Pro-like_dom"/>
</dbReference>
<dbReference type="Pfam" id="PF02129">
    <property type="entry name" value="Peptidase_S15"/>
    <property type="match status" value="1"/>
</dbReference>
<dbReference type="GO" id="GO:0016787">
    <property type="term" value="F:hydrolase activity"/>
    <property type="evidence" value="ECO:0007669"/>
    <property type="project" value="InterPro"/>
</dbReference>
<dbReference type="PROSITE" id="PS51257">
    <property type="entry name" value="PROKAR_LIPOPROTEIN"/>
    <property type="match status" value="1"/>
</dbReference>
<dbReference type="Proteomes" id="UP000183461">
    <property type="component" value="Unassembled WGS sequence"/>
</dbReference>
<protein>
    <recommendedName>
        <fullName evidence="3">Xaa-Pro dipeptidyl-peptidase-like domain-containing protein</fullName>
    </recommendedName>
</protein>
<evidence type="ECO:0000256" key="2">
    <source>
        <dbReference type="SAM" id="SignalP"/>
    </source>
</evidence>
<accession>A0A1K1NJX4</accession>
<name>A0A1K1NJX4_RUMFL</name>